<reference evidence="1 2" key="1">
    <citation type="submission" date="2023-04" db="EMBL/GenBank/DDBJ databases">
        <title>Colletotrichum tabacum stain YC1 causing leaf anthracnose on Nicotiana tabacum(L.) cv.</title>
        <authorList>
            <person name="Ji Z."/>
            <person name="Wang M."/>
            <person name="Zhang J."/>
            <person name="Wang N."/>
            <person name="Zhou Z."/>
        </authorList>
    </citation>
    <scope>NUCLEOTIDE SEQUENCE [LARGE SCALE GENOMIC DNA]</scope>
    <source>
        <strain evidence="1 2">YC1</strain>
    </source>
</reference>
<organism evidence="1 2">
    <name type="scientific">Colletotrichum tabaci</name>
    <dbReference type="NCBI Taxonomy" id="1209068"/>
    <lineage>
        <taxon>Eukaryota</taxon>
        <taxon>Fungi</taxon>
        <taxon>Dikarya</taxon>
        <taxon>Ascomycota</taxon>
        <taxon>Pezizomycotina</taxon>
        <taxon>Sordariomycetes</taxon>
        <taxon>Hypocreomycetidae</taxon>
        <taxon>Glomerellales</taxon>
        <taxon>Glomerellaceae</taxon>
        <taxon>Colletotrichum</taxon>
        <taxon>Colletotrichum destructivum species complex</taxon>
    </lineage>
</organism>
<dbReference type="AlphaFoldDB" id="A0AAV9TW05"/>
<dbReference type="EMBL" id="JASAOK010000001">
    <property type="protein sequence ID" value="KAK6227548.1"/>
    <property type="molecule type" value="Genomic_DNA"/>
</dbReference>
<evidence type="ECO:0000313" key="2">
    <source>
        <dbReference type="Proteomes" id="UP001327957"/>
    </source>
</evidence>
<name>A0AAV9TW05_9PEZI</name>
<accession>A0AAV9TW05</accession>
<keyword evidence="2" id="KW-1185">Reference proteome</keyword>
<protein>
    <submittedName>
        <fullName evidence="1">Uncharacterized protein</fullName>
    </submittedName>
</protein>
<proteinExistence type="predicted"/>
<gene>
    <name evidence="1" type="ORF">QIS74_01103</name>
</gene>
<comment type="caution">
    <text evidence="1">The sequence shown here is derived from an EMBL/GenBank/DDBJ whole genome shotgun (WGS) entry which is preliminary data.</text>
</comment>
<sequence>MGFSPEISALYAKAIENPAGLSAAERNRVLGRPPPEEEDEICLSQFGIHRQALISKALTEPDTLSQNECDIVLTGAHYDSSNPSALTLKFQVLISLSPEDRQLQSQAYGEVRRVTDWYNTEAPAVHNAFERSKAIREQDRAERKRKREQQVELVQNARKLPRPKWIQDLLDAQLPRWGFVCFRTAYATTTHDAEAAPVADDAVWDHLRWTFDDIARIVLTHCWMLDGQRLYDTRENIFVSDPDLQGASAENLRARFRAMRDRNEIPEGVHRDCFLVADAETLTCDFMTQKKGYRGGSWGVPYVKAFDPDYDEATGPLEGGFAGEISVPLPAVFDWLHYTLFTNCETWQERHRQTTQETWQPIGTAYAPYPAYTGMWKGQRW</sequence>
<evidence type="ECO:0000313" key="1">
    <source>
        <dbReference type="EMBL" id="KAK6227548.1"/>
    </source>
</evidence>
<dbReference type="Proteomes" id="UP001327957">
    <property type="component" value="Unassembled WGS sequence"/>
</dbReference>